<feature type="transmembrane region" description="Helical" evidence="1">
    <location>
        <begin position="210"/>
        <end position="231"/>
    </location>
</feature>
<feature type="transmembrane region" description="Helical" evidence="1">
    <location>
        <begin position="122"/>
        <end position="142"/>
    </location>
</feature>
<evidence type="ECO:0000313" key="3">
    <source>
        <dbReference type="Proteomes" id="UP001201163"/>
    </source>
</evidence>
<keyword evidence="1" id="KW-1133">Transmembrane helix</keyword>
<keyword evidence="1" id="KW-0472">Membrane</keyword>
<feature type="transmembrane region" description="Helical" evidence="1">
    <location>
        <begin position="61"/>
        <end position="87"/>
    </location>
</feature>
<dbReference type="AlphaFoldDB" id="A0AAD4QDQ3"/>
<organism evidence="2 3">
    <name type="scientific">Lactarius akahatsu</name>
    <dbReference type="NCBI Taxonomy" id="416441"/>
    <lineage>
        <taxon>Eukaryota</taxon>
        <taxon>Fungi</taxon>
        <taxon>Dikarya</taxon>
        <taxon>Basidiomycota</taxon>
        <taxon>Agaricomycotina</taxon>
        <taxon>Agaricomycetes</taxon>
        <taxon>Russulales</taxon>
        <taxon>Russulaceae</taxon>
        <taxon>Lactarius</taxon>
    </lineage>
</organism>
<evidence type="ECO:0000313" key="2">
    <source>
        <dbReference type="EMBL" id="KAH8991711.1"/>
    </source>
</evidence>
<reference evidence="2" key="1">
    <citation type="submission" date="2022-01" db="EMBL/GenBank/DDBJ databases">
        <title>Comparative genomics reveals a dynamic genome evolution in the ectomycorrhizal milk-cap (Lactarius) mushrooms.</title>
        <authorList>
            <consortium name="DOE Joint Genome Institute"/>
            <person name="Lebreton A."/>
            <person name="Tang N."/>
            <person name="Kuo A."/>
            <person name="LaButti K."/>
            <person name="Drula E."/>
            <person name="Barry K."/>
            <person name="Clum A."/>
            <person name="Lipzen A."/>
            <person name="Mousain D."/>
            <person name="Ng V."/>
            <person name="Wang R."/>
            <person name="Wang X."/>
            <person name="Dai Y."/>
            <person name="Henrissat B."/>
            <person name="Grigoriev I.V."/>
            <person name="Guerin-Laguette A."/>
            <person name="Yu F."/>
            <person name="Martin F.M."/>
        </authorList>
    </citation>
    <scope>NUCLEOTIDE SEQUENCE</scope>
    <source>
        <strain evidence="2">QP</strain>
    </source>
</reference>
<comment type="caution">
    <text evidence="2">The sequence shown here is derived from an EMBL/GenBank/DDBJ whole genome shotgun (WGS) entry which is preliminary data.</text>
</comment>
<protein>
    <submittedName>
        <fullName evidence="2">Uncharacterized protein</fullName>
    </submittedName>
</protein>
<keyword evidence="1" id="KW-0812">Transmembrane</keyword>
<keyword evidence="3" id="KW-1185">Reference proteome</keyword>
<feature type="transmembrane region" description="Helical" evidence="1">
    <location>
        <begin position="32"/>
        <end position="49"/>
    </location>
</feature>
<name>A0AAD4QDQ3_9AGAM</name>
<gene>
    <name evidence="2" type="ORF">EDB92DRAFT_648969</name>
</gene>
<evidence type="ECO:0000256" key="1">
    <source>
        <dbReference type="SAM" id="Phobius"/>
    </source>
</evidence>
<dbReference type="EMBL" id="JAKELL010000025">
    <property type="protein sequence ID" value="KAH8991711.1"/>
    <property type="molecule type" value="Genomic_DNA"/>
</dbReference>
<sequence>MDYMKTLSFTGLALVLTAVIQTLQHQLDLYHAIFVMQIIFSLDFVYAYGMRRFFQSSRNPLRATLVIGVQMFSTAVFTVWLLCVWAQNSHFGSQPDCNHLVKFVFFFASVHATAAWLRTLFIVGIVFAACSLLFKFCTIVFVKPEHFEQHLSHVRDAKPNGAGGKSVYKSCCKYFTAGSAVYGVATLELIVRRNRENIGSGEGEWGFGQIVSLILILQCVVDVVVVICKWWKGSPCEDPEGYPGGTAY</sequence>
<dbReference type="Proteomes" id="UP001201163">
    <property type="component" value="Unassembled WGS sequence"/>
</dbReference>
<accession>A0AAD4QDQ3</accession>
<proteinExistence type="predicted"/>